<gene>
    <name evidence="6" type="ORF">GETHOR_01430</name>
</gene>
<dbReference type="InterPro" id="IPR033922">
    <property type="entry name" value="NAD_bind_Glu_DH"/>
</dbReference>
<dbReference type="Proteomes" id="UP001242010">
    <property type="component" value="Chromosome"/>
</dbReference>
<dbReference type="InterPro" id="IPR046346">
    <property type="entry name" value="Aminoacid_DH-like_N_sf"/>
</dbReference>
<dbReference type="SMART" id="SM00839">
    <property type="entry name" value="ELFV_dehydrog"/>
    <property type="match status" value="1"/>
</dbReference>
<comment type="similarity">
    <text evidence="1 3 4">Belongs to the Glu/Leu/Phe/Val dehydrogenases family.</text>
</comment>
<reference evidence="7" key="1">
    <citation type="journal article" date="2023" name="Int. J. Syst. Evol. Microbiol.">
        <title>Mesoterricola silvestris gen. nov., sp. nov., Mesoterricola sediminis sp. nov., Geothrix oryzae sp. nov., Geothrix edaphica sp. nov., Geothrix rubra sp. nov., and Geothrix limicola sp. nov., six novel members of Acidobacteriota isolated from soils.</title>
        <authorList>
            <person name="Itoh H."/>
            <person name="Sugisawa Y."/>
            <person name="Mise K."/>
            <person name="Xu Z."/>
            <person name="Kuniyasu M."/>
            <person name="Ushijima N."/>
            <person name="Kawano K."/>
            <person name="Kobayashi E."/>
            <person name="Shiratori Y."/>
            <person name="Masuda Y."/>
            <person name="Senoo K."/>
        </authorList>
    </citation>
    <scope>NUCLEOTIDE SEQUENCE [LARGE SCALE GENOMIC DNA]</scope>
    <source>
        <strain evidence="7">Red222</strain>
    </source>
</reference>
<evidence type="ECO:0000259" key="5">
    <source>
        <dbReference type="SMART" id="SM00839"/>
    </source>
</evidence>
<evidence type="ECO:0000256" key="3">
    <source>
        <dbReference type="PIRNR" id="PIRNR000185"/>
    </source>
</evidence>
<evidence type="ECO:0000256" key="4">
    <source>
        <dbReference type="RuleBase" id="RU004417"/>
    </source>
</evidence>
<accession>A0ABM8DMA2</accession>
<dbReference type="PANTHER" id="PTHR11606">
    <property type="entry name" value="GLUTAMATE DEHYDROGENASE"/>
    <property type="match status" value="1"/>
</dbReference>
<dbReference type="Gene3D" id="3.40.50.720">
    <property type="entry name" value="NAD(P)-binding Rossmann-like Domain"/>
    <property type="match status" value="1"/>
</dbReference>
<dbReference type="SUPFAM" id="SSF51735">
    <property type="entry name" value="NAD(P)-binding Rossmann-fold domains"/>
    <property type="match status" value="1"/>
</dbReference>
<feature type="domain" description="Glutamate/phenylalanine/leucine/valine/L-tryptophan dehydrogenase C-terminal" evidence="5">
    <location>
        <begin position="182"/>
        <end position="414"/>
    </location>
</feature>
<dbReference type="SUPFAM" id="SSF53223">
    <property type="entry name" value="Aminoacid dehydrogenase-like, N-terminal domain"/>
    <property type="match status" value="1"/>
</dbReference>
<dbReference type="PRINTS" id="PR00082">
    <property type="entry name" value="GLFDHDRGNASE"/>
</dbReference>
<dbReference type="Pfam" id="PF02812">
    <property type="entry name" value="ELFV_dehydrog_N"/>
    <property type="match status" value="1"/>
</dbReference>
<dbReference type="PROSITE" id="PS00074">
    <property type="entry name" value="GLFV_DEHYDROGENASE"/>
    <property type="match status" value="1"/>
</dbReference>
<name>A0ABM8DMA2_9BACT</name>
<dbReference type="CDD" id="cd01076">
    <property type="entry name" value="NAD_bind_1_Glu_DH"/>
    <property type="match status" value="1"/>
</dbReference>
<dbReference type="PANTHER" id="PTHR11606:SF13">
    <property type="entry name" value="GLUTAMATE DEHYDROGENASE 1, MITOCHONDRIAL"/>
    <property type="match status" value="1"/>
</dbReference>
<evidence type="ECO:0000313" key="6">
    <source>
        <dbReference type="EMBL" id="BDU68042.1"/>
    </source>
</evidence>
<keyword evidence="2 3" id="KW-0560">Oxidoreductase</keyword>
<keyword evidence="7" id="KW-1185">Reference proteome</keyword>
<dbReference type="Gene3D" id="3.40.50.10860">
    <property type="entry name" value="Leucine Dehydrogenase, chain A, domain 1"/>
    <property type="match status" value="1"/>
</dbReference>
<dbReference type="EMBL" id="AP027079">
    <property type="protein sequence ID" value="BDU68042.1"/>
    <property type="molecule type" value="Genomic_DNA"/>
</dbReference>
<dbReference type="Pfam" id="PF00208">
    <property type="entry name" value="ELFV_dehydrog"/>
    <property type="match status" value="1"/>
</dbReference>
<evidence type="ECO:0000256" key="1">
    <source>
        <dbReference type="ARBA" id="ARBA00006382"/>
    </source>
</evidence>
<evidence type="ECO:0000256" key="2">
    <source>
        <dbReference type="ARBA" id="ARBA00023002"/>
    </source>
</evidence>
<sequence>MTGAMNLFDSVSRQFDEAADILGLSQDIRELLKIPYREITVAMPIRMDDGTLKVFKGYRVQHNGVRGPQKGGLRFHPDLDLDEVRALASLMTWKTAVVNIPFGGAKGGIQCDPAKMSQHELEMLTRRYISKLSMVLGPTRDVPAPDLNTNAQTMAWVLDEYGRKNGYQPACVTGKPIELGGSQGREAATGKGVALCTREAWTKVLGKELKGARVALQGFGNVGGFAATFLGEMGARVVAVADRGGAVRRTEGLEVTALSDHARRHQGTVAGFPGGEAFDPAEIWAQPCDILIPAALSGVLTQATAPAVTARLIVEGASAPTTPEADRIFRDKGILLLPDILANAGGVIVSYFEWVQNLQQLFWTEAEVFEKEEKILLQSFQDVQERVRQHGCTWRVGALVLALGRVTKANSLRGW</sequence>
<protein>
    <recommendedName>
        <fullName evidence="3">Glutamate dehydrogenase</fullName>
    </recommendedName>
</protein>
<dbReference type="InterPro" id="IPR006097">
    <property type="entry name" value="Glu/Leu/Phe/Val/Trp_DH_dimer"/>
</dbReference>
<dbReference type="RefSeq" id="WP_286354668.1">
    <property type="nucleotide sequence ID" value="NZ_AP027079.1"/>
</dbReference>
<proteinExistence type="inferred from homology"/>
<dbReference type="InterPro" id="IPR014362">
    <property type="entry name" value="Glu_DH"/>
</dbReference>
<dbReference type="InterPro" id="IPR006095">
    <property type="entry name" value="Glu/Leu/Phe/Val/Trp_DH"/>
</dbReference>
<dbReference type="InterPro" id="IPR006096">
    <property type="entry name" value="Glu/Leu/Phe/Val/Trp_DH_C"/>
</dbReference>
<dbReference type="InterPro" id="IPR036291">
    <property type="entry name" value="NAD(P)-bd_dom_sf"/>
</dbReference>
<evidence type="ECO:0000313" key="7">
    <source>
        <dbReference type="Proteomes" id="UP001242010"/>
    </source>
</evidence>
<dbReference type="PIRSF" id="PIRSF000185">
    <property type="entry name" value="Glu_DH"/>
    <property type="match status" value="1"/>
</dbReference>
<dbReference type="InterPro" id="IPR033524">
    <property type="entry name" value="Glu/Leu/Phe/Val_DH_AS"/>
</dbReference>
<organism evidence="6 7">
    <name type="scientific">Geothrix oryzae</name>
    <dbReference type="NCBI Taxonomy" id="2927975"/>
    <lineage>
        <taxon>Bacteria</taxon>
        <taxon>Pseudomonadati</taxon>
        <taxon>Acidobacteriota</taxon>
        <taxon>Holophagae</taxon>
        <taxon>Holophagales</taxon>
        <taxon>Holophagaceae</taxon>
        <taxon>Geothrix</taxon>
    </lineage>
</organism>